<keyword evidence="6 12" id="KW-0133">Cell shape</keyword>
<feature type="domain" description="Enolpyruvate transferase" evidence="15">
    <location>
        <begin position="40"/>
        <end position="441"/>
    </location>
</feature>
<evidence type="ECO:0000256" key="4">
    <source>
        <dbReference type="ARBA" id="ARBA00022618"/>
    </source>
</evidence>
<keyword evidence="8 12" id="KW-0131">Cell cycle</keyword>
<keyword evidence="13" id="KW-0175">Coiled coil</keyword>
<evidence type="ECO:0000259" key="15">
    <source>
        <dbReference type="Pfam" id="PF00275"/>
    </source>
</evidence>
<dbReference type="InterPro" id="IPR050068">
    <property type="entry name" value="MurA_subfamily"/>
</dbReference>
<feature type="binding site" evidence="12">
    <location>
        <position position="340"/>
    </location>
    <ligand>
        <name>UDP-N-acetyl-alpha-D-glucosamine</name>
        <dbReference type="ChEBI" id="CHEBI:57705"/>
    </ligand>
</feature>
<evidence type="ECO:0000256" key="3">
    <source>
        <dbReference type="ARBA" id="ARBA00022490"/>
    </source>
</evidence>
<evidence type="ECO:0000256" key="11">
    <source>
        <dbReference type="ARBA" id="ARBA00047527"/>
    </source>
</evidence>
<comment type="function">
    <text evidence="12">Cell wall formation. Adds enolpyruvyl to UDP-N-acetylglucosamine.</text>
</comment>
<evidence type="ECO:0000256" key="5">
    <source>
        <dbReference type="ARBA" id="ARBA00022679"/>
    </source>
</evidence>
<dbReference type="Pfam" id="PF00275">
    <property type="entry name" value="EPSP_synthase"/>
    <property type="match status" value="1"/>
</dbReference>
<organism evidence="16 17">
    <name type="scientific">Microcoleus asticus IPMA8</name>
    <dbReference type="NCBI Taxonomy" id="2563858"/>
    <lineage>
        <taxon>Bacteria</taxon>
        <taxon>Bacillati</taxon>
        <taxon>Cyanobacteriota</taxon>
        <taxon>Cyanophyceae</taxon>
        <taxon>Oscillatoriophycideae</taxon>
        <taxon>Oscillatoriales</taxon>
        <taxon>Microcoleaceae</taxon>
        <taxon>Microcoleus</taxon>
        <taxon>Microcoleus asticus</taxon>
    </lineage>
</organism>
<keyword evidence="3 12" id="KW-0963">Cytoplasm</keyword>
<dbReference type="PANTHER" id="PTHR43783">
    <property type="entry name" value="UDP-N-ACETYLGLUCOSAMINE 1-CARBOXYVINYLTRANSFERASE"/>
    <property type="match status" value="1"/>
</dbReference>
<dbReference type="NCBIfam" id="NF006873">
    <property type="entry name" value="PRK09369.1"/>
    <property type="match status" value="1"/>
</dbReference>
<feature type="binding site" evidence="12">
    <location>
        <position position="123"/>
    </location>
    <ligand>
        <name>UDP-N-acetyl-alpha-D-glucosamine</name>
        <dbReference type="ChEBI" id="CHEBI:57705"/>
    </ligand>
</feature>
<evidence type="ECO:0000256" key="13">
    <source>
        <dbReference type="SAM" id="Coils"/>
    </source>
</evidence>
<keyword evidence="7 12" id="KW-0573">Peptidoglycan synthesis</keyword>
<accession>A0ABX2CTI0</accession>
<dbReference type="EMBL" id="SRRZ01000019">
    <property type="protein sequence ID" value="NQE33719.1"/>
    <property type="molecule type" value="Genomic_DNA"/>
</dbReference>
<feature type="binding site" evidence="12">
    <location>
        <begin position="152"/>
        <end position="156"/>
    </location>
    <ligand>
        <name>UDP-N-acetyl-alpha-D-glucosamine</name>
        <dbReference type="ChEBI" id="CHEBI:57705"/>
    </ligand>
</feature>
<keyword evidence="9 12" id="KW-0961">Cell wall biogenesis/degradation</keyword>
<feature type="active site" description="Proton donor" evidence="12">
    <location>
        <position position="147"/>
    </location>
</feature>
<dbReference type="Proteomes" id="UP000702425">
    <property type="component" value="Unassembled WGS sequence"/>
</dbReference>
<dbReference type="InterPro" id="IPR005750">
    <property type="entry name" value="UDP_GlcNAc_COvinyl_MurA"/>
</dbReference>
<comment type="similarity">
    <text evidence="10 12">Belongs to the EPSP synthase family. MurA subfamily.</text>
</comment>
<comment type="caution">
    <text evidence="16">The sequence shown here is derived from an EMBL/GenBank/DDBJ whole genome shotgun (WGS) entry which is preliminary data.</text>
</comment>
<evidence type="ECO:0000256" key="2">
    <source>
        <dbReference type="ARBA" id="ARBA00004752"/>
    </source>
</evidence>
<feature type="coiled-coil region" evidence="13">
    <location>
        <begin position="427"/>
        <end position="454"/>
    </location>
</feature>
<dbReference type="CDD" id="cd01555">
    <property type="entry name" value="UdpNAET"/>
    <property type="match status" value="1"/>
</dbReference>
<feature type="region of interest" description="Disordered" evidence="14">
    <location>
        <begin position="454"/>
        <end position="473"/>
    </location>
</feature>
<feature type="binding site" evidence="12">
    <location>
        <position position="362"/>
    </location>
    <ligand>
        <name>UDP-N-acetyl-alpha-D-glucosamine</name>
        <dbReference type="ChEBI" id="CHEBI:57705"/>
    </ligand>
</feature>
<evidence type="ECO:0000256" key="9">
    <source>
        <dbReference type="ARBA" id="ARBA00023316"/>
    </source>
</evidence>
<dbReference type="EC" id="2.5.1.7" evidence="12"/>
<keyword evidence="17" id="KW-1185">Reference proteome</keyword>
<evidence type="ECO:0000256" key="12">
    <source>
        <dbReference type="HAMAP-Rule" id="MF_00111"/>
    </source>
</evidence>
<feature type="region of interest" description="Disordered" evidence="14">
    <location>
        <begin position="1"/>
        <end position="29"/>
    </location>
</feature>
<dbReference type="InterPro" id="IPR036968">
    <property type="entry name" value="Enolpyruvate_Tfrase_sf"/>
</dbReference>
<dbReference type="GO" id="GO:0008760">
    <property type="term" value="F:UDP-N-acetylglucosamine 1-carboxyvinyltransferase activity"/>
    <property type="evidence" value="ECO:0007669"/>
    <property type="project" value="UniProtKB-EC"/>
</dbReference>
<dbReference type="PANTHER" id="PTHR43783:SF1">
    <property type="entry name" value="UDP-N-ACETYLGLUCOSAMINE 1-CARBOXYVINYLTRANSFERASE"/>
    <property type="match status" value="1"/>
</dbReference>
<evidence type="ECO:0000313" key="16">
    <source>
        <dbReference type="EMBL" id="NQE33719.1"/>
    </source>
</evidence>
<evidence type="ECO:0000256" key="8">
    <source>
        <dbReference type="ARBA" id="ARBA00023306"/>
    </source>
</evidence>
<dbReference type="NCBIfam" id="TIGR01072">
    <property type="entry name" value="murA"/>
    <property type="match status" value="1"/>
</dbReference>
<feature type="binding site" evidence="12">
    <location>
        <begin position="53"/>
        <end position="54"/>
    </location>
    <ligand>
        <name>phosphoenolpyruvate</name>
        <dbReference type="ChEBI" id="CHEBI:58702"/>
    </ligand>
</feature>
<protein>
    <recommendedName>
        <fullName evidence="12">UDP-N-acetylglucosamine 1-carboxyvinyltransferase</fullName>
        <ecNumber evidence="12">2.5.1.7</ecNumber>
    </recommendedName>
    <alternativeName>
        <fullName evidence="12">Enoylpyruvate transferase</fullName>
    </alternativeName>
    <alternativeName>
        <fullName evidence="12">UDP-N-acetylglucosamine enolpyruvyl transferase</fullName>
        <shortName evidence="12">EPT</shortName>
    </alternativeName>
</protein>
<keyword evidence="12" id="KW-0670">Pyruvate</keyword>
<comment type="subcellular location">
    <subcellularLocation>
        <location evidence="1 12">Cytoplasm</location>
    </subcellularLocation>
</comment>
<proteinExistence type="inferred from homology"/>
<keyword evidence="4 12" id="KW-0132">Cell division</keyword>
<evidence type="ECO:0000256" key="10">
    <source>
        <dbReference type="ARBA" id="ARBA00038367"/>
    </source>
</evidence>
<keyword evidence="5 12" id="KW-0808">Transferase</keyword>
<feature type="modified residue" description="2-(S-cysteinyl)pyruvic acid O-phosphothioketal" evidence="12">
    <location>
        <position position="147"/>
    </location>
</feature>
<dbReference type="SUPFAM" id="SSF55205">
    <property type="entry name" value="EPT/RTPC-like"/>
    <property type="match status" value="1"/>
</dbReference>
<comment type="caution">
    <text evidence="12">Lacks conserved residue(s) required for the propagation of feature annotation.</text>
</comment>
<dbReference type="HAMAP" id="MF_00111">
    <property type="entry name" value="MurA"/>
    <property type="match status" value="1"/>
</dbReference>
<evidence type="ECO:0000256" key="1">
    <source>
        <dbReference type="ARBA" id="ARBA00004496"/>
    </source>
</evidence>
<dbReference type="RefSeq" id="WP_172186397.1">
    <property type="nucleotide sequence ID" value="NZ_CAWPPK010000101.1"/>
</dbReference>
<name>A0ABX2CTI0_9CYAN</name>
<evidence type="ECO:0000256" key="6">
    <source>
        <dbReference type="ARBA" id="ARBA00022960"/>
    </source>
</evidence>
<evidence type="ECO:0000313" key="17">
    <source>
        <dbReference type="Proteomes" id="UP000702425"/>
    </source>
</evidence>
<sequence>MYKVTKRIMEGKPITPAQNTSNLPASPESDEQQVLQIWGREPLKGHVKISGAKNSALVVMAGALLCPEDCRLRNVPGLVDVARMGQILSAVGVKLQQNGDVLDINASNLIDAQAPYELVSQLRASFFIIGPLLARLGFAKVPLPGGCAIGARPVELHVRGLQALGAEVHIDHGTVHAYVKGPNRRLKGAKIYLDYPSVGATETLMMAATLAEGETVIENAAQEPEVADLANFCRAMGAKIQGAGTNTIVISGVPKLHAVDYPIIPDRIEAGTFLVAGAITHSEISLSPVIPDHLTAVIAKLKTIGAKIIAESPDILRIVPGQTHSATDIETLPYPGFPTDMQAQFMALLTLSQGDSLIKETVFENRLRHVAELNRMGADIRLKGNVAIVRGVSLLSGAPVVATDLRASAALVLAGLAADGVTTISSLQHLDRGYEQLEVKLQKLGAKLRRVKEGTDPATAEAPVNPVRSGLNC</sequence>
<reference evidence="16 17" key="1">
    <citation type="journal article" date="2020" name="Sci. Rep.">
        <title>A novel cyanobacterial geosmin producer, revising GeoA distribution and dispersion patterns in Bacteria.</title>
        <authorList>
            <person name="Churro C."/>
            <person name="Semedo-Aguiar A.P."/>
            <person name="Silva A.D."/>
            <person name="Pereira-Leal J.B."/>
            <person name="Leite R.B."/>
        </authorList>
    </citation>
    <scope>NUCLEOTIDE SEQUENCE [LARGE SCALE GENOMIC DNA]</scope>
    <source>
        <strain evidence="16 17">IPMA8</strain>
    </source>
</reference>
<dbReference type="InterPro" id="IPR013792">
    <property type="entry name" value="RNA3'P_cycl/enolpyr_Trfase_a/b"/>
</dbReference>
<comment type="catalytic activity">
    <reaction evidence="11 12">
        <text>phosphoenolpyruvate + UDP-N-acetyl-alpha-D-glucosamine = UDP-N-acetyl-3-O-(1-carboxyvinyl)-alpha-D-glucosamine + phosphate</text>
        <dbReference type="Rhea" id="RHEA:18681"/>
        <dbReference type="ChEBI" id="CHEBI:43474"/>
        <dbReference type="ChEBI" id="CHEBI:57705"/>
        <dbReference type="ChEBI" id="CHEBI:58702"/>
        <dbReference type="ChEBI" id="CHEBI:68483"/>
        <dbReference type="EC" id="2.5.1.7"/>
    </reaction>
</comment>
<gene>
    <name evidence="16" type="primary">murAA</name>
    <name evidence="12" type="synonym">murA</name>
    <name evidence="16" type="ORF">E5S67_01440</name>
</gene>
<dbReference type="InterPro" id="IPR001986">
    <property type="entry name" value="Enolpyruvate_Tfrase_dom"/>
</dbReference>
<evidence type="ECO:0000256" key="7">
    <source>
        <dbReference type="ARBA" id="ARBA00022984"/>
    </source>
</evidence>
<evidence type="ECO:0000256" key="14">
    <source>
        <dbReference type="SAM" id="MobiDB-lite"/>
    </source>
</evidence>
<comment type="pathway">
    <text evidence="2 12">Cell wall biogenesis; peptidoglycan biosynthesis.</text>
</comment>
<dbReference type="Gene3D" id="3.65.10.10">
    <property type="entry name" value="Enolpyruvate transferase domain"/>
    <property type="match status" value="2"/>
</dbReference>